<comment type="caution">
    <text evidence="1">The sequence shown here is derived from an EMBL/GenBank/DDBJ whole genome shotgun (WGS) entry which is preliminary data.</text>
</comment>
<protein>
    <submittedName>
        <fullName evidence="1">Uncharacterized protein</fullName>
    </submittedName>
</protein>
<gene>
    <name evidence="1" type="ORF">AVEN_100071_1</name>
</gene>
<reference evidence="1 2" key="1">
    <citation type="journal article" date="2019" name="Sci. Rep.">
        <title>Orb-weaving spider Araneus ventricosus genome elucidates the spidroin gene catalogue.</title>
        <authorList>
            <person name="Kono N."/>
            <person name="Nakamura H."/>
            <person name="Ohtoshi R."/>
            <person name="Moran D.A.P."/>
            <person name="Shinohara A."/>
            <person name="Yoshida Y."/>
            <person name="Fujiwara M."/>
            <person name="Mori M."/>
            <person name="Tomita M."/>
            <person name="Arakawa K."/>
        </authorList>
    </citation>
    <scope>NUCLEOTIDE SEQUENCE [LARGE SCALE GENOMIC DNA]</scope>
</reference>
<evidence type="ECO:0000313" key="2">
    <source>
        <dbReference type="Proteomes" id="UP000499080"/>
    </source>
</evidence>
<name>A0A4Y2MYF6_ARAVE</name>
<sequence>GCDSPSAIFRQGKMKFAKLLDKDAGIQKAAKVFKNHHAAAAAPREVAE</sequence>
<accession>A0A4Y2MYF6</accession>
<dbReference type="EMBL" id="BGPR01008098">
    <property type="protein sequence ID" value="GBN31559.1"/>
    <property type="molecule type" value="Genomic_DNA"/>
</dbReference>
<proteinExistence type="predicted"/>
<dbReference type="Proteomes" id="UP000499080">
    <property type="component" value="Unassembled WGS sequence"/>
</dbReference>
<feature type="non-terminal residue" evidence="1">
    <location>
        <position position="1"/>
    </location>
</feature>
<dbReference type="AlphaFoldDB" id="A0A4Y2MYF6"/>
<keyword evidence="2" id="KW-1185">Reference proteome</keyword>
<evidence type="ECO:0000313" key="1">
    <source>
        <dbReference type="EMBL" id="GBN31559.1"/>
    </source>
</evidence>
<organism evidence="1 2">
    <name type="scientific">Araneus ventricosus</name>
    <name type="common">Orbweaver spider</name>
    <name type="synonym">Epeira ventricosa</name>
    <dbReference type="NCBI Taxonomy" id="182803"/>
    <lineage>
        <taxon>Eukaryota</taxon>
        <taxon>Metazoa</taxon>
        <taxon>Ecdysozoa</taxon>
        <taxon>Arthropoda</taxon>
        <taxon>Chelicerata</taxon>
        <taxon>Arachnida</taxon>
        <taxon>Araneae</taxon>
        <taxon>Araneomorphae</taxon>
        <taxon>Entelegynae</taxon>
        <taxon>Araneoidea</taxon>
        <taxon>Araneidae</taxon>
        <taxon>Araneus</taxon>
    </lineage>
</organism>